<evidence type="ECO:0000313" key="1">
    <source>
        <dbReference type="EMBL" id="GAW25437.1"/>
    </source>
</evidence>
<dbReference type="AlphaFoldDB" id="A0A1S8A5R6"/>
<dbReference type="Gene3D" id="2.60.40.2970">
    <property type="match status" value="1"/>
</dbReference>
<proteinExistence type="predicted"/>
<sequence>MEQQASFLAHLQLRLAPDPGLRHGISVSVTNAHPSMPVTILKWNSPLDPAALALGLVRVTPAGAAAPVDVRPVKISRAMPPSADALVTLLPGESATNSLDLSHPVVPGHIWDAGAARVRVAGRWMAVWPGLTKGDVLSDAGRLRSVGAGVGSLVGECESEYIEVR</sequence>
<dbReference type="EMBL" id="DF977451">
    <property type="protein sequence ID" value="GAW25437.1"/>
    <property type="molecule type" value="Genomic_DNA"/>
</dbReference>
<dbReference type="Proteomes" id="UP000054516">
    <property type="component" value="Unassembled WGS sequence"/>
</dbReference>
<gene>
    <name evidence="1" type="ORF">SAMD00023353_0602580</name>
</gene>
<dbReference type="OMA" id="GRWMAVW"/>
<dbReference type="OrthoDB" id="4664297at2759"/>
<organism evidence="1">
    <name type="scientific">Rosellinia necatrix</name>
    <name type="common">White root-rot fungus</name>
    <dbReference type="NCBI Taxonomy" id="77044"/>
    <lineage>
        <taxon>Eukaryota</taxon>
        <taxon>Fungi</taxon>
        <taxon>Dikarya</taxon>
        <taxon>Ascomycota</taxon>
        <taxon>Pezizomycotina</taxon>
        <taxon>Sordariomycetes</taxon>
        <taxon>Xylariomycetidae</taxon>
        <taxon>Xylariales</taxon>
        <taxon>Xylariaceae</taxon>
        <taxon>Rosellinia</taxon>
    </lineage>
</organism>
<reference evidence="1" key="1">
    <citation type="submission" date="2016-03" db="EMBL/GenBank/DDBJ databases">
        <title>Draft genome sequence of Rosellinia necatrix.</title>
        <authorList>
            <person name="Kanematsu S."/>
        </authorList>
    </citation>
    <scope>NUCLEOTIDE SEQUENCE [LARGE SCALE GENOMIC DNA]</scope>
    <source>
        <strain evidence="1">W97</strain>
    </source>
</reference>
<keyword evidence="2" id="KW-1185">Reference proteome</keyword>
<accession>A0A1S8A5R6</accession>
<name>A0A1S8A5R6_ROSNE</name>
<evidence type="ECO:0000313" key="2">
    <source>
        <dbReference type="Proteomes" id="UP000054516"/>
    </source>
</evidence>
<protein>
    <submittedName>
        <fullName evidence="1">Uncharacterized protein</fullName>
    </submittedName>
</protein>